<dbReference type="GO" id="GO:0005524">
    <property type="term" value="F:ATP binding"/>
    <property type="evidence" value="ECO:0007669"/>
    <property type="project" value="UniProtKB-KW"/>
</dbReference>
<dbReference type="AlphaFoldDB" id="A0A9Q1GHB9"/>
<dbReference type="GO" id="GO:0009824">
    <property type="term" value="F:AMP dimethylallyltransferase activity"/>
    <property type="evidence" value="ECO:0007669"/>
    <property type="project" value="TreeGrafter"/>
</dbReference>
<evidence type="ECO:0000256" key="4">
    <source>
        <dbReference type="ARBA" id="ARBA00022741"/>
    </source>
</evidence>
<evidence type="ECO:0000313" key="6">
    <source>
        <dbReference type="EMBL" id="KAJ8419968.1"/>
    </source>
</evidence>
<reference evidence="6" key="1">
    <citation type="submission" date="2022-04" db="EMBL/GenBank/DDBJ databases">
        <title>Carnegiea gigantea Genome sequencing and assembly v2.</title>
        <authorList>
            <person name="Copetti D."/>
            <person name="Sanderson M.J."/>
            <person name="Burquez A."/>
            <person name="Wojciechowski M.F."/>
        </authorList>
    </citation>
    <scope>NUCLEOTIDE SEQUENCE</scope>
    <source>
        <strain evidence="6">SGP5-SGP5p</strain>
        <tissue evidence="6">Aerial part</tissue>
    </source>
</reference>
<name>A0A9Q1GHB9_9CARY</name>
<dbReference type="GO" id="GO:0006400">
    <property type="term" value="P:tRNA modification"/>
    <property type="evidence" value="ECO:0007669"/>
    <property type="project" value="TreeGrafter"/>
</dbReference>
<keyword evidence="4" id="KW-0547">Nucleotide-binding</keyword>
<dbReference type="OrthoDB" id="775260at2759"/>
<dbReference type="InterPro" id="IPR039657">
    <property type="entry name" value="Dimethylallyltransferase"/>
</dbReference>
<proteinExistence type="inferred from homology"/>
<dbReference type="Gene3D" id="3.40.50.300">
    <property type="entry name" value="P-loop containing nucleotide triphosphate hydrolases"/>
    <property type="match status" value="1"/>
</dbReference>
<dbReference type="PANTHER" id="PTHR11088:SF86">
    <property type="entry name" value="ADENYLATE ISOPENTENYLTRANSFERASE 4-RELATED"/>
    <property type="match status" value="1"/>
</dbReference>
<evidence type="ECO:0000256" key="3">
    <source>
        <dbReference type="ARBA" id="ARBA00022712"/>
    </source>
</evidence>
<evidence type="ECO:0000256" key="5">
    <source>
        <dbReference type="ARBA" id="ARBA00022840"/>
    </source>
</evidence>
<dbReference type="SUPFAM" id="SSF52540">
    <property type="entry name" value="P-loop containing nucleoside triphosphate hydrolases"/>
    <property type="match status" value="1"/>
</dbReference>
<gene>
    <name evidence="6" type="ORF">Cgig2_025362</name>
</gene>
<comment type="similarity">
    <text evidence="1">Belongs to the IPP transferase family.</text>
</comment>
<evidence type="ECO:0000313" key="7">
    <source>
        <dbReference type="Proteomes" id="UP001153076"/>
    </source>
</evidence>
<evidence type="ECO:0000256" key="1">
    <source>
        <dbReference type="ARBA" id="ARBA00005842"/>
    </source>
</evidence>
<accession>A0A9Q1GHB9</accession>
<dbReference type="Pfam" id="PF01715">
    <property type="entry name" value="IPPT"/>
    <property type="match status" value="1"/>
</dbReference>
<dbReference type="GO" id="GO:0052381">
    <property type="term" value="F:tRNA dimethylallyltransferase activity"/>
    <property type="evidence" value="ECO:0007669"/>
    <property type="project" value="TreeGrafter"/>
</dbReference>
<dbReference type="PANTHER" id="PTHR11088">
    <property type="entry name" value="TRNA DIMETHYLALLYLTRANSFERASE"/>
    <property type="match status" value="1"/>
</dbReference>
<dbReference type="InterPro" id="IPR027417">
    <property type="entry name" value="P-loop_NTPase"/>
</dbReference>
<keyword evidence="2" id="KW-0808">Transferase</keyword>
<comment type="caution">
    <text evidence="6">The sequence shown here is derived from an EMBL/GenBank/DDBJ whole genome shotgun (WGS) entry which is preliminary data.</text>
</comment>
<keyword evidence="3" id="KW-0203">Cytokinin biosynthesis</keyword>
<evidence type="ECO:0008006" key="8">
    <source>
        <dbReference type="Google" id="ProtNLM"/>
    </source>
</evidence>
<evidence type="ECO:0000256" key="2">
    <source>
        <dbReference type="ARBA" id="ARBA00022679"/>
    </source>
</evidence>
<dbReference type="GO" id="GO:0009691">
    <property type="term" value="P:cytokinin biosynthetic process"/>
    <property type="evidence" value="ECO:0007669"/>
    <property type="project" value="UniProtKB-KW"/>
</dbReference>
<keyword evidence="5" id="KW-0067">ATP-binding</keyword>
<keyword evidence="7" id="KW-1185">Reference proteome</keyword>
<protein>
    <recommendedName>
        <fullName evidence="8">Isopentenyltransferase</fullName>
    </recommendedName>
</protein>
<dbReference type="GO" id="GO:0005739">
    <property type="term" value="C:mitochondrion"/>
    <property type="evidence" value="ECO:0007669"/>
    <property type="project" value="TreeGrafter"/>
</dbReference>
<dbReference type="Proteomes" id="UP001153076">
    <property type="component" value="Unassembled WGS sequence"/>
</dbReference>
<organism evidence="6 7">
    <name type="scientific">Carnegiea gigantea</name>
    <dbReference type="NCBI Taxonomy" id="171969"/>
    <lineage>
        <taxon>Eukaryota</taxon>
        <taxon>Viridiplantae</taxon>
        <taxon>Streptophyta</taxon>
        <taxon>Embryophyta</taxon>
        <taxon>Tracheophyta</taxon>
        <taxon>Spermatophyta</taxon>
        <taxon>Magnoliopsida</taxon>
        <taxon>eudicotyledons</taxon>
        <taxon>Gunneridae</taxon>
        <taxon>Pentapetalae</taxon>
        <taxon>Caryophyllales</taxon>
        <taxon>Cactineae</taxon>
        <taxon>Cactaceae</taxon>
        <taxon>Cactoideae</taxon>
        <taxon>Echinocereeae</taxon>
        <taxon>Carnegiea</taxon>
    </lineage>
</organism>
<sequence length="184" mass="19950">MNLLSTVAQDTSARCEKVVVIMGSTGSGKTKLSIELATHFNGEIINADKIQLYKGLNKTTNKIPVDEQNGIVHHLLGKFDSALGEVTQAEFSSLASSAISSITGRRRLPIVMGGSNSYIYALLSAQFDPNVFISGCCLLCMNVSPPVLNEYLGKRVDDMIDSGMVDEWHKCIHDVVGEFKRVVG</sequence>
<dbReference type="EMBL" id="JAKOGI010004076">
    <property type="protein sequence ID" value="KAJ8419968.1"/>
    <property type="molecule type" value="Genomic_DNA"/>
</dbReference>